<sequence length="225" mass="26217">MGGVHRRTWRPRVGVQRSGIRSHGWDRRRRGTWWDRVYKRIAVEGKDFVADTQDGVSDEFEFIPDLDEEDGGTYPMCTSATTRLFWRQRCRKLLTMNRLDSFRLMSPNVLWVTWSKITVRLCWGKTVKHQPQLWPRRRTISRLRQLQISQSLRSRLPMLRQTIRELILIMMKSFLTKGQTPSLPSKVQLPAASNLGIPTPEYTITFAIEFLFCTVLCGSSSSGNK</sequence>
<name>A0A8T0PD09_PANVG</name>
<gene>
    <name evidence="1" type="ORF">PVAP13_8NG274400</name>
</gene>
<evidence type="ECO:0000313" key="2">
    <source>
        <dbReference type="Proteomes" id="UP000823388"/>
    </source>
</evidence>
<dbReference type="OrthoDB" id="696932at2759"/>
<accession>A0A8T0PD09</accession>
<dbReference type="AlphaFoldDB" id="A0A8T0PD09"/>
<dbReference type="EMBL" id="CM029052">
    <property type="protein sequence ID" value="KAG2558549.1"/>
    <property type="molecule type" value="Genomic_DNA"/>
</dbReference>
<protein>
    <submittedName>
        <fullName evidence="1">Uncharacterized protein</fullName>
    </submittedName>
</protein>
<proteinExistence type="predicted"/>
<keyword evidence="2" id="KW-1185">Reference proteome</keyword>
<organism evidence="1 2">
    <name type="scientific">Panicum virgatum</name>
    <name type="common">Blackwell switchgrass</name>
    <dbReference type="NCBI Taxonomy" id="38727"/>
    <lineage>
        <taxon>Eukaryota</taxon>
        <taxon>Viridiplantae</taxon>
        <taxon>Streptophyta</taxon>
        <taxon>Embryophyta</taxon>
        <taxon>Tracheophyta</taxon>
        <taxon>Spermatophyta</taxon>
        <taxon>Magnoliopsida</taxon>
        <taxon>Liliopsida</taxon>
        <taxon>Poales</taxon>
        <taxon>Poaceae</taxon>
        <taxon>PACMAD clade</taxon>
        <taxon>Panicoideae</taxon>
        <taxon>Panicodae</taxon>
        <taxon>Paniceae</taxon>
        <taxon>Panicinae</taxon>
        <taxon>Panicum</taxon>
        <taxon>Panicum sect. Hiantes</taxon>
    </lineage>
</organism>
<reference evidence="1" key="1">
    <citation type="submission" date="2020-05" db="EMBL/GenBank/DDBJ databases">
        <title>WGS assembly of Panicum virgatum.</title>
        <authorList>
            <person name="Lovell J.T."/>
            <person name="Jenkins J."/>
            <person name="Shu S."/>
            <person name="Juenger T.E."/>
            <person name="Schmutz J."/>
        </authorList>
    </citation>
    <scope>NUCLEOTIDE SEQUENCE</scope>
    <source>
        <strain evidence="1">AP13</strain>
    </source>
</reference>
<dbReference type="Proteomes" id="UP000823388">
    <property type="component" value="Chromosome 8N"/>
</dbReference>
<comment type="caution">
    <text evidence="1">The sequence shown here is derived from an EMBL/GenBank/DDBJ whole genome shotgun (WGS) entry which is preliminary data.</text>
</comment>
<evidence type="ECO:0000313" key="1">
    <source>
        <dbReference type="EMBL" id="KAG2558549.1"/>
    </source>
</evidence>